<evidence type="ECO:0000259" key="7">
    <source>
        <dbReference type="Pfam" id="PF08281"/>
    </source>
</evidence>
<feature type="domain" description="RNA polymerase sigma-70 region 2" evidence="6">
    <location>
        <begin position="17"/>
        <end position="81"/>
    </location>
</feature>
<evidence type="ECO:0000256" key="3">
    <source>
        <dbReference type="ARBA" id="ARBA00023082"/>
    </source>
</evidence>
<dbReference type="InterPro" id="IPR039425">
    <property type="entry name" value="RNA_pol_sigma-70-like"/>
</dbReference>
<organism evidence="8 9">
    <name type="scientific">Corynebacterium lizhenjunii</name>
    <dbReference type="NCBI Taxonomy" id="2709394"/>
    <lineage>
        <taxon>Bacteria</taxon>
        <taxon>Bacillati</taxon>
        <taxon>Actinomycetota</taxon>
        <taxon>Actinomycetes</taxon>
        <taxon>Mycobacteriales</taxon>
        <taxon>Corynebacteriaceae</taxon>
        <taxon>Corynebacterium</taxon>
    </lineage>
</organism>
<dbReference type="Proteomes" id="UP000594681">
    <property type="component" value="Chromosome"/>
</dbReference>
<evidence type="ECO:0000256" key="4">
    <source>
        <dbReference type="ARBA" id="ARBA00023125"/>
    </source>
</evidence>
<keyword evidence="9" id="KW-1185">Reference proteome</keyword>
<dbReference type="AlphaFoldDB" id="A0A7T0KEL5"/>
<dbReference type="InterPro" id="IPR013249">
    <property type="entry name" value="RNA_pol_sigma70_r4_t2"/>
</dbReference>
<sequence>MSLSFLPNARRKEFAAIFRAHYPAVLAYFRRRSPGDVSEELCAEVFERAWTGFDNLQGAPLPWLYGIARNVLLESYRCRQRQADSADPAELADAPAPSASFAEHVDLSLDVNRALVALRPAEREILLLSAWEGLSPTEVAEVLDITPANARVRLHRARAALTELLEQS</sequence>
<gene>
    <name evidence="8" type="ORF">G7Y31_09125</name>
</gene>
<protein>
    <submittedName>
        <fullName evidence="8">RNA polymerase sigma factor</fullName>
    </submittedName>
</protein>
<dbReference type="Pfam" id="PF04542">
    <property type="entry name" value="Sigma70_r2"/>
    <property type="match status" value="1"/>
</dbReference>
<keyword evidence="3" id="KW-0731">Sigma factor</keyword>
<dbReference type="GO" id="GO:0006352">
    <property type="term" value="P:DNA-templated transcription initiation"/>
    <property type="evidence" value="ECO:0007669"/>
    <property type="project" value="InterPro"/>
</dbReference>
<evidence type="ECO:0000256" key="5">
    <source>
        <dbReference type="ARBA" id="ARBA00023163"/>
    </source>
</evidence>
<name>A0A7T0KEL5_9CORY</name>
<evidence type="ECO:0000256" key="2">
    <source>
        <dbReference type="ARBA" id="ARBA00023015"/>
    </source>
</evidence>
<dbReference type="InterPro" id="IPR014284">
    <property type="entry name" value="RNA_pol_sigma-70_dom"/>
</dbReference>
<proteinExistence type="inferred from homology"/>
<dbReference type="Pfam" id="PF08281">
    <property type="entry name" value="Sigma70_r4_2"/>
    <property type="match status" value="1"/>
</dbReference>
<dbReference type="GO" id="GO:0003677">
    <property type="term" value="F:DNA binding"/>
    <property type="evidence" value="ECO:0007669"/>
    <property type="project" value="UniProtKB-KW"/>
</dbReference>
<evidence type="ECO:0000259" key="6">
    <source>
        <dbReference type="Pfam" id="PF04542"/>
    </source>
</evidence>
<dbReference type="CDD" id="cd06171">
    <property type="entry name" value="Sigma70_r4"/>
    <property type="match status" value="1"/>
</dbReference>
<reference evidence="8 9" key="1">
    <citation type="submission" date="2020-11" db="EMBL/GenBank/DDBJ databases">
        <title>Corynebacterium sp. ZJ-599.</title>
        <authorList>
            <person name="Zhou J."/>
        </authorList>
    </citation>
    <scope>NUCLEOTIDE SEQUENCE [LARGE SCALE GENOMIC DNA]</scope>
    <source>
        <strain evidence="8 9">ZJ-599</strain>
    </source>
</reference>
<keyword evidence="2" id="KW-0805">Transcription regulation</keyword>
<dbReference type="KEGG" id="cliz:G7Y31_09125"/>
<dbReference type="SUPFAM" id="SSF88946">
    <property type="entry name" value="Sigma2 domain of RNA polymerase sigma factors"/>
    <property type="match status" value="1"/>
</dbReference>
<dbReference type="Gene3D" id="1.10.10.10">
    <property type="entry name" value="Winged helix-like DNA-binding domain superfamily/Winged helix DNA-binding domain"/>
    <property type="match status" value="1"/>
</dbReference>
<evidence type="ECO:0000313" key="8">
    <source>
        <dbReference type="EMBL" id="QPK78699.1"/>
    </source>
</evidence>
<dbReference type="Gene3D" id="1.10.1740.10">
    <property type="match status" value="1"/>
</dbReference>
<dbReference type="RefSeq" id="WP_165009736.1">
    <property type="nucleotide sequence ID" value="NZ_CP064954.1"/>
</dbReference>
<dbReference type="InterPro" id="IPR013324">
    <property type="entry name" value="RNA_pol_sigma_r3/r4-like"/>
</dbReference>
<dbReference type="InterPro" id="IPR007627">
    <property type="entry name" value="RNA_pol_sigma70_r2"/>
</dbReference>
<dbReference type="SUPFAM" id="SSF88659">
    <property type="entry name" value="Sigma3 and sigma4 domains of RNA polymerase sigma factors"/>
    <property type="match status" value="1"/>
</dbReference>
<evidence type="ECO:0000313" key="9">
    <source>
        <dbReference type="Proteomes" id="UP000594681"/>
    </source>
</evidence>
<accession>A0A7T0KEL5</accession>
<comment type="similarity">
    <text evidence="1">Belongs to the sigma-70 factor family. ECF subfamily.</text>
</comment>
<dbReference type="InterPro" id="IPR036388">
    <property type="entry name" value="WH-like_DNA-bd_sf"/>
</dbReference>
<dbReference type="EMBL" id="CP064954">
    <property type="protein sequence ID" value="QPK78699.1"/>
    <property type="molecule type" value="Genomic_DNA"/>
</dbReference>
<keyword evidence="5" id="KW-0804">Transcription</keyword>
<dbReference type="PANTHER" id="PTHR43133:SF25">
    <property type="entry name" value="RNA POLYMERASE SIGMA FACTOR RFAY-RELATED"/>
    <property type="match status" value="1"/>
</dbReference>
<dbReference type="NCBIfam" id="TIGR02937">
    <property type="entry name" value="sigma70-ECF"/>
    <property type="match status" value="1"/>
</dbReference>
<evidence type="ECO:0000256" key="1">
    <source>
        <dbReference type="ARBA" id="ARBA00010641"/>
    </source>
</evidence>
<dbReference type="InterPro" id="IPR013325">
    <property type="entry name" value="RNA_pol_sigma_r2"/>
</dbReference>
<keyword evidence="4" id="KW-0238">DNA-binding</keyword>
<feature type="domain" description="RNA polymerase sigma factor 70 region 4 type 2" evidence="7">
    <location>
        <begin position="111"/>
        <end position="161"/>
    </location>
</feature>
<dbReference type="PANTHER" id="PTHR43133">
    <property type="entry name" value="RNA POLYMERASE ECF-TYPE SIGMA FACTO"/>
    <property type="match status" value="1"/>
</dbReference>
<dbReference type="GO" id="GO:0016987">
    <property type="term" value="F:sigma factor activity"/>
    <property type="evidence" value="ECO:0007669"/>
    <property type="project" value="UniProtKB-KW"/>
</dbReference>